<evidence type="ECO:0000256" key="1">
    <source>
        <dbReference type="ARBA" id="ARBA00004651"/>
    </source>
</evidence>
<feature type="transmembrane region" description="Helical" evidence="6">
    <location>
        <begin position="150"/>
        <end position="166"/>
    </location>
</feature>
<dbReference type="InterPro" id="IPR051258">
    <property type="entry name" value="Diverse_Substrate_Transporter"/>
</dbReference>
<evidence type="ECO:0000256" key="5">
    <source>
        <dbReference type="ARBA" id="ARBA00023136"/>
    </source>
</evidence>
<dbReference type="Pfam" id="PF00892">
    <property type="entry name" value="EamA"/>
    <property type="match status" value="2"/>
</dbReference>
<feature type="transmembrane region" description="Helical" evidence="6">
    <location>
        <begin position="178"/>
        <end position="194"/>
    </location>
</feature>
<keyword evidence="4 6" id="KW-1133">Transmembrane helix</keyword>
<feature type="domain" description="EamA" evidence="7">
    <location>
        <begin position="176"/>
        <end position="317"/>
    </location>
</feature>
<feature type="transmembrane region" description="Helical" evidence="6">
    <location>
        <begin position="275"/>
        <end position="294"/>
    </location>
</feature>
<sequence>MEALRFDPIINDNAKPHNAWPIPRRFAMPAQKRLLLLSDLMLLAVAVVWGSSYGVVKSALAFYPVLGLLALRFGITFLLLSPMLPRLRQADRATRRGVLGTGVLLLGIFLCETFGVLLTRASNAAFLISLCVVLTPLVEWLLLKRKPSRTEWVAVALSLLGAWLLAGDGEFVLNPGDGLILAAAMLRALMVCATKPGKGSTAMPALTVTAVQSGVVAFGSAAVALVLMPAQWQPLPSFSGHGAFWGCVLYLVIACTLFAFFAQTYAIKRSSPTRVALLMGSEPAFGALFASLWLGEKITATAWTGGGLIVAASLLATLHWRKPAAAEVPQGGSQASQASQA</sequence>
<keyword evidence="5 6" id="KW-0472">Membrane</keyword>
<evidence type="ECO:0000259" key="7">
    <source>
        <dbReference type="Pfam" id="PF00892"/>
    </source>
</evidence>
<comment type="caution">
    <text evidence="8">The sequence shown here is derived from an EMBL/GenBank/DDBJ whole genome shotgun (WGS) entry which is preliminary data.</text>
</comment>
<keyword evidence="2" id="KW-1003">Cell membrane</keyword>
<comment type="subcellular location">
    <subcellularLocation>
        <location evidence="1">Cell membrane</location>
        <topology evidence="1">Multi-pass membrane protein</topology>
    </subcellularLocation>
</comment>
<feature type="domain" description="EamA" evidence="7">
    <location>
        <begin position="38"/>
        <end position="165"/>
    </location>
</feature>
<feature type="transmembrane region" description="Helical" evidence="6">
    <location>
        <begin position="242"/>
        <end position="263"/>
    </location>
</feature>
<feature type="transmembrane region" description="Helical" evidence="6">
    <location>
        <begin position="206"/>
        <end position="230"/>
    </location>
</feature>
<feature type="transmembrane region" description="Helical" evidence="6">
    <location>
        <begin position="34"/>
        <end position="55"/>
    </location>
</feature>
<evidence type="ECO:0000313" key="9">
    <source>
        <dbReference type="Proteomes" id="UP000005808"/>
    </source>
</evidence>
<feature type="transmembrane region" description="Helical" evidence="6">
    <location>
        <begin position="300"/>
        <end position="320"/>
    </location>
</feature>
<dbReference type="SUPFAM" id="SSF103481">
    <property type="entry name" value="Multidrug resistance efflux transporter EmrE"/>
    <property type="match status" value="2"/>
</dbReference>
<dbReference type="AlphaFoldDB" id="H1SE83"/>
<evidence type="ECO:0000256" key="2">
    <source>
        <dbReference type="ARBA" id="ARBA00022475"/>
    </source>
</evidence>
<evidence type="ECO:0000256" key="4">
    <source>
        <dbReference type="ARBA" id="ARBA00022989"/>
    </source>
</evidence>
<dbReference type="Proteomes" id="UP000005808">
    <property type="component" value="Unassembled WGS sequence"/>
</dbReference>
<feature type="transmembrane region" description="Helical" evidence="6">
    <location>
        <begin position="124"/>
        <end position="143"/>
    </location>
</feature>
<accession>H1SE83</accession>
<dbReference type="EMBL" id="AHJE01000099">
    <property type="protein sequence ID" value="EHP39170.1"/>
    <property type="molecule type" value="Genomic_DNA"/>
</dbReference>
<evidence type="ECO:0000256" key="3">
    <source>
        <dbReference type="ARBA" id="ARBA00022692"/>
    </source>
</evidence>
<evidence type="ECO:0000313" key="8">
    <source>
        <dbReference type="EMBL" id="EHP39170.1"/>
    </source>
</evidence>
<feature type="transmembrane region" description="Helical" evidence="6">
    <location>
        <begin position="97"/>
        <end position="118"/>
    </location>
</feature>
<dbReference type="PANTHER" id="PTHR42920:SF5">
    <property type="entry name" value="EAMA DOMAIN-CONTAINING PROTEIN"/>
    <property type="match status" value="1"/>
</dbReference>
<dbReference type="GO" id="GO:0005886">
    <property type="term" value="C:plasma membrane"/>
    <property type="evidence" value="ECO:0007669"/>
    <property type="project" value="UniProtKB-SubCell"/>
</dbReference>
<organism evidence="8 9">
    <name type="scientific">Cupriavidus basilensis OR16</name>
    <dbReference type="NCBI Taxonomy" id="1127483"/>
    <lineage>
        <taxon>Bacteria</taxon>
        <taxon>Pseudomonadati</taxon>
        <taxon>Pseudomonadota</taxon>
        <taxon>Betaproteobacteria</taxon>
        <taxon>Burkholderiales</taxon>
        <taxon>Burkholderiaceae</taxon>
        <taxon>Cupriavidus</taxon>
    </lineage>
</organism>
<evidence type="ECO:0000256" key="6">
    <source>
        <dbReference type="SAM" id="Phobius"/>
    </source>
</evidence>
<dbReference type="InterPro" id="IPR037185">
    <property type="entry name" value="EmrE-like"/>
</dbReference>
<reference evidence="8 9" key="1">
    <citation type="journal article" date="2012" name="J. Bacteriol.">
        <title>De Novo Genome Project of Cupriavidus basilensis OR16.</title>
        <authorList>
            <person name="Cserhati M."/>
            <person name="Kriszt B."/>
            <person name="Szoboszlay S."/>
            <person name="Toth A."/>
            <person name="Szabo I."/>
            <person name="Tancsics A."/>
            <person name="Nagy I."/>
            <person name="Horvath B."/>
            <person name="Nagy I."/>
            <person name="Kukolya J."/>
        </authorList>
    </citation>
    <scope>NUCLEOTIDE SEQUENCE [LARGE SCALE GENOMIC DNA]</scope>
    <source>
        <strain evidence="8 9">OR16</strain>
    </source>
</reference>
<feature type="transmembrane region" description="Helical" evidence="6">
    <location>
        <begin position="61"/>
        <end position="85"/>
    </location>
</feature>
<dbReference type="PANTHER" id="PTHR42920">
    <property type="entry name" value="OS03G0707200 PROTEIN-RELATED"/>
    <property type="match status" value="1"/>
</dbReference>
<proteinExistence type="predicted"/>
<keyword evidence="3 6" id="KW-0812">Transmembrane</keyword>
<dbReference type="InterPro" id="IPR000620">
    <property type="entry name" value="EamA_dom"/>
</dbReference>
<protein>
    <recommendedName>
        <fullName evidence="7">EamA domain-containing protein</fullName>
    </recommendedName>
</protein>
<name>H1SE83_9BURK</name>
<dbReference type="PATRIC" id="fig|1127483.3.peg.6580"/>
<gene>
    <name evidence="8" type="ORF">OR16_32991</name>
</gene>